<feature type="compositionally biased region" description="Polar residues" evidence="1">
    <location>
        <begin position="165"/>
        <end position="182"/>
    </location>
</feature>
<accession>A0A9W6T2P7</accession>
<gene>
    <name evidence="2" type="ORF">Cboi02_000477000</name>
</gene>
<feature type="region of interest" description="Disordered" evidence="1">
    <location>
        <begin position="114"/>
        <end position="147"/>
    </location>
</feature>
<dbReference type="AlphaFoldDB" id="A0A9W6T2P7"/>
<reference evidence="2" key="1">
    <citation type="submission" date="2023-04" db="EMBL/GenBank/DDBJ databases">
        <title>Candida boidinii NBRC 10035.</title>
        <authorList>
            <person name="Ichikawa N."/>
            <person name="Sato H."/>
            <person name="Tonouchi N."/>
        </authorList>
    </citation>
    <scope>NUCLEOTIDE SEQUENCE</scope>
    <source>
        <strain evidence="2">NBRC 10035</strain>
    </source>
</reference>
<dbReference type="Proteomes" id="UP001165120">
    <property type="component" value="Unassembled WGS sequence"/>
</dbReference>
<feature type="region of interest" description="Disordered" evidence="1">
    <location>
        <begin position="162"/>
        <end position="197"/>
    </location>
</feature>
<evidence type="ECO:0000313" key="3">
    <source>
        <dbReference type="Proteomes" id="UP001165120"/>
    </source>
</evidence>
<evidence type="ECO:0000313" key="2">
    <source>
        <dbReference type="EMBL" id="GME75394.1"/>
    </source>
</evidence>
<feature type="compositionally biased region" description="Polar residues" evidence="1">
    <location>
        <begin position="47"/>
        <end position="87"/>
    </location>
</feature>
<name>A0A9W6T2P7_CANBO</name>
<comment type="caution">
    <text evidence="2">The sequence shown here is derived from an EMBL/GenBank/DDBJ whole genome shotgun (WGS) entry which is preliminary data.</text>
</comment>
<evidence type="ECO:0000256" key="1">
    <source>
        <dbReference type="SAM" id="MobiDB-lite"/>
    </source>
</evidence>
<protein>
    <submittedName>
        <fullName evidence="2">Unnamed protein product</fullName>
    </submittedName>
</protein>
<organism evidence="2 3">
    <name type="scientific">Candida boidinii</name>
    <name type="common">Yeast</name>
    <dbReference type="NCBI Taxonomy" id="5477"/>
    <lineage>
        <taxon>Eukaryota</taxon>
        <taxon>Fungi</taxon>
        <taxon>Dikarya</taxon>
        <taxon>Ascomycota</taxon>
        <taxon>Saccharomycotina</taxon>
        <taxon>Pichiomycetes</taxon>
        <taxon>Pichiales</taxon>
        <taxon>Pichiaceae</taxon>
        <taxon>Ogataea</taxon>
        <taxon>Ogataea/Candida clade</taxon>
    </lineage>
</organism>
<proteinExistence type="predicted"/>
<feature type="compositionally biased region" description="Low complexity" evidence="1">
    <location>
        <begin position="546"/>
        <end position="558"/>
    </location>
</feature>
<feature type="region of interest" description="Disordered" evidence="1">
    <location>
        <begin position="529"/>
        <end position="560"/>
    </location>
</feature>
<feature type="region of interest" description="Disordered" evidence="1">
    <location>
        <begin position="44"/>
        <end position="90"/>
    </location>
</feature>
<feature type="compositionally biased region" description="Basic and acidic residues" evidence="1">
    <location>
        <begin position="529"/>
        <end position="545"/>
    </location>
</feature>
<feature type="compositionally biased region" description="Low complexity" evidence="1">
    <location>
        <begin position="118"/>
        <end position="127"/>
    </location>
</feature>
<sequence>MAAWKRYDIGNKKFQNQINHSKIPSLNDKNILLPDTFAYKLDKKTRGSNQSQNQFNSLEKTPVSSNDNDTSTAITSGVNPKTDSYTPRSPLKLFTNLPDTFTRSKFQNILSHYEDSESSSFNNNGSSRQQQGLNIQKDNDKIDGNVDDNVCDAGEEIVNADDIETSGNLTTTTNSDNASSKNMESKAPTLHSISSTSSSSLVSKAMNETTDYNLKGVSTAERFLADGSKVLNNLNKLNLHMVADNSYTDSDSYTSDEENYSAIPSNIGYQNSILGENSMVSLNDTHDNDKSFMAKERTVDAYMKDADALYQNIRQNMNAHNNNIINNNDNNETDIGAYTSGDEDNEGSDIIDEQKEVSGLGILSVQESGIMDSPNGTRNYSVEYSDDDYSNGLDDNEFNEFNGSPSPSPSVTANVTVSLEALKENLKLGSAQKMDMKDLKLSSPKSKNISSLILDQMNSTLQDDLNEDLNSNRIQAEFIQKTDKSNQNDSVNLSIESEEVSSHPGMKFIPGYQYKDTVYDKNLKKFVKTDNKTSSESKDSKHNSNNDHNNNTDNNNSDLQKVNTTEKDDMLEALNQLTDVNDTTRSVVEKHSSILKKPKNVIIHRESPPEVSFFLPSNHKDSFEEELENQENESYYGKSTNKIKRNIQQDITNTSFDNSDETSFRKGNASIDNTRILSDVKVADITNLDLE</sequence>
<keyword evidence="3" id="KW-1185">Reference proteome</keyword>
<dbReference type="EMBL" id="BSXN01002044">
    <property type="protein sequence ID" value="GME75394.1"/>
    <property type="molecule type" value="Genomic_DNA"/>
</dbReference>